<keyword evidence="5 9" id="KW-0812">Transmembrane</keyword>
<evidence type="ECO:0000256" key="8">
    <source>
        <dbReference type="ARBA" id="ARBA00024202"/>
    </source>
</evidence>
<feature type="domain" description="ABC transmembrane type-1" evidence="10">
    <location>
        <begin position="74"/>
        <end position="299"/>
    </location>
</feature>
<evidence type="ECO:0000256" key="4">
    <source>
        <dbReference type="ARBA" id="ARBA00022519"/>
    </source>
</evidence>
<protein>
    <submittedName>
        <fullName evidence="11">ABC transporter permease subunit</fullName>
    </submittedName>
</protein>
<proteinExistence type="inferred from homology"/>
<feature type="transmembrane region" description="Helical" evidence="9">
    <location>
        <begin position="243"/>
        <end position="261"/>
    </location>
</feature>
<dbReference type="Pfam" id="PF00528">
    <property type="entry name" value="BPD_transp_1"/>
    <property type="match status" value="1"/>
</dbReference>
<dbReference type="CDD" id="cd06261">
    <property type="entry name" value="TM_PBP2"/>
    <property type="match status" value="1"/>
</dbReference>
<evidence type="ECO:0000313" key="11">
    <source>
        <dbReference type="EMBL" id="TEA27106.1"/>
    </source>
</evidence>
<feature type="transmembrane region" description="Helical" evidence="9">
    <location>
        <begin position="78"/>
        <end position="101"/>
    </location>
</feature>
<organism evidence="11 12">
    <name type="scientific">Candidatus Schmidhempelia bombi str. Bimp</name>
    <dbReference type="NCBI Taxonomy" id="1387197"/>
    <lineage>
        <taxon>Bacteria</taxon>
        <taxon>Pseudomonadati</taxon>
        <taxon>Pseudomonadota</taxon>
        <taxon>Gammaproteobacteria</taxon>
        <taxon>Orbales</taxon>
        <taxon>Orbaceae</taxon>
        <taxon>Candidatus Schmidhempelia</taxon>
    </lineage>
</organism>
<dbReference type="PROSITE" id="PS50928">
    <property type="entry name" value="ABC_TM1"/>
    <property type="match status" value="1"/>
</dbReference>
<reference evidence="11 12" key="1">
    <citation type="journal article" date="2014" name="Appl. Environ. Microbiol.">
        <title>Genomic features of a bumble bee symbiont reflect its host environment.</title>
        <authorList>
            <person name="Martinson V.G."/>
            <person name="Magoc T."/>
            <person name="Koch H."/>
            <person name="Salzberg S.L."/>
            <person name="Moran N.A."/>
        </authorList>
    </citation>
    <scope>NUCLEOTIDE SEQUENCE [LARGE SCALE GENOMIC DNA]</scope>
    <source>
        <strain evidence="11 12">Bimp</strain>
    </source>
</reference>
<evidence type="ECO:0000259" key="10">
    <source>
        <dbReference type="PROSITE" id="PS50928"/>
    </source>
</evidence>
<evidence type="ECO:0000256" key="6">
    <source>
        <dbReference type="ARBA" id="ARBA00022989"/>
    </source>
</evidence>
<dbReference type="AlphaFoldDB" id="A0AB94ICG3"/>
<comment type="caution">
    <text evidence="11">The sequence shown here is derived from an EMBL/GenBank/DDBJ whole genome shotgun (WGS) entry which is preliminary data.</text>
</comment>
<gene>
    <name evidence="11" type="ORF">O970_05435</name>
</gene>
<dbReference type="EMBL" id="AWGA01000055">
    <property type="protein sequence ID" value="TEA27106.1"/>
    <property type="molecule type" value="Genomic_DNA"/>
</dbReference>
<dbReference type="GO" id="GO:0071916">
    <property type="term" value="F:dipeptide transmembrane transporter activity"/>
    <property type="evidence" value="ECO:0007669"/>
    <property type="project" value="TreeGrafter"/>
</dbReference>
<evidence type="ECO:0000256" key="1">
    <source>
        <dbReference type="ARBA" id="ARBA00004429"/>
    </source>
</evidence>
<sequence>MIIYILKKIFTYLFILLLLSQLSFAVAYLASGTIYNQYAFFYAYLGYFGDLLSGRLLISNYDTLSLGTIIKQVLPPTIELCLFAVLLSSITGSLLGIIAGLKPDHWSNKLIQAGSLIISACPIVWLAVLMMSLFASNHYLFPDSGSLIEQINPKTGFPIIDVFLTPDLNRSQELIKELQYLALPGIILSIHPCIITIQLISQQVVKVAKQKYIQAISIREQSQLKILLRHMLPNVFPSIIPRLTYNLTIILYSAIIIEIIFKRPGLGTWVMQGFVDKNGLVIAIAIMICGVLLCSLNLFIMLITIMIQPLRHQELYDE</sequence>
<comment type="similarity">
    <text evidence="8">Belongs to the binding-protein-dependent transport system permease family. OppBC subfamily.</text>
</comment>
<feature type="transmembrane region" description="Helical" evidence="9">
    <location>
        <begin position="281"/>
        <end position="307"/>
    </location>
</feature>
<evidence type="ECO:0000256" key="9">
    <source>
        <dbReference type="RuleBase" id="RU363032"/>
    </source>
</evidence>
<evidence type="ECO:0000313" key="12">
    <source>
        <dbReference type="Proteomes" id="UP000506160"/>
    </source>
</evidence>
<dbReference type="GO" id="GO:0005886">
    <property type="term" value="C:plasma membrane"/>
    <property type="evidence" value="ECO:0007669"/>
    <property type="project" value="UniProtKB-SubCell"/>
</dbReference>
<evidence type="ECO:0000256" key="7">
    <source>
        <dbReference type="ARBA" id="ARBA00023136"/>
    </source>
</evidence>
<keyword evidence="7 9" id="KW-0472">Membrane</keyword>
<feature type="transmembrane region" description="Helical" evidence="9">
    <location>
        <begin position="41"/>
        <end position="58"/>
    </location>
</feature>
<dbReference type="RefSeq" id="WP_024496124.1">
    <property type="nucleotide sequence ID" value="NZ_AWGA01000055.1"/>
</dbReference>
<keyword evidence="2 9" id="KW-0813">Transport</keyword>
<evidence type="ECO:0000256" key="3">
    <source>
        <dbReference type="ARBA" id="ARBA00022475"/>
    </source>
</evidence>
<dbReference type="Gene3D" id="1.10.3720.10">
    <property type="entry name" value="MetI-like"/>
    <property type="match status" value="1"/>
</dbReference>
<name>A0AB94ICG3_9GAMM</name>
<dbReference type="PANTHER" id="PTHR43163">
    <property type="entry name" value="DIPEPTIDE TRANSPORT SYSTEM PERMEASE PROTEIN DPPB-RELATED"/>
    <property type="match status" value="1"/>
</dbReference>
<keyword evidence="3" id="KW-1003">Cell membrane</keyword>
<keyword evidence="12" id="KW-1185">Reference proteome</keyword>
<dbReference type="PANTHER" id="PTHR43163:SF4">
    <property type="entry name" value="PUTRESCINE EXPORT SYSTEM PERMEASE PROTEIN SAPB"/>
    <property type="match status" value="1"/>
</dbReference>
<comment type="subcellular location">
    <subcellularLocation>
        <location evidence="1">Cell inner membrane</location>
        <topology evidence="1">Multi-pass membrane protein</topology>
    </subcellularLocation>
    <subcellularLocation>
        <location evidence="9">Cell membrane</location>
        <topology evidence="9">Multi-pass membrane protein</topology>
    </subcellularLocation>
</comment>
<dbReference type="Proteomes" id="UP000506160">
    <property type="component" value="Unassembled WGS sequence"/>
</dbReference>
<feature type="transmembrane region" description="Helical" evidence="9">
    <location>
        <begin position="180"/>
        <end position="200"/>
    </location>
</feature>
<keyword evidence="4" id="KW-0997">Cell inner membrane</keyword>
<evidence type="ECO:0000256" key="2">
    <source>
        <dbReference type="ARBA" id="ARBA00022448"/>
    </source>
</evidence>
<keyword evidence="6 9" id="KW-1133">Transmembrane helix</keyword>
<feature type="transmembrane region" description="Helical" evidence="9">
    <location>
        <begin position="113"/>
        <end position="135"/>
    </location>
</feature>
<evidence type="ECO:0000256" key="5">
    <source>
        <dbReference type="ARBA" id="ARBA00022692"/>
    </source>
</evidence>
<dbReference type="InterPro" id="IPR000515">
    <property type="entry name" value="MetI-like"/>
</dbReference>
<accession>A0AB94ICG3</accession>
<dbReference type="InterPro" id="IPR035906">
    <property type="entry name" value="MetI-like_sf"/>
</dbReference>
<dbReference type="SUPFAM" id="SSF161098">
    <property type="entry name" value="MetI-like"/>
    <property type="match status" value="1"/>
</dbReference>